<evidence type="ECO:0000256" key="1">
    <source>
        <dbReference type="ARBA" id="ARBA00023002"/>
    </source>
</evidence>
<dbReference type="GO" id="GO:0005737">
    <property type="term" value="C:cytoplasm"/>
    <property type="evidence" value="ECO:0007669"/>
    <property type="project" value="TreeGrafter"/>
</dbReference>
<accession>A0A8J8B0V4</accession>
<keyword evidence="1" id="KW-0560">Oxidoreductase</keyword>
<keyword evidence="5" id="KW-1185">Reference proteome</keyword>
<reference evidence="3" key="2">
    <citation type="submission" date="2021-04" db="EMBL/GenBank/DDBJ databases">
        <authorList>
            <person name="Karlyshev A.V."/>
        </authorList>
    </citation>
    <scope>NUCLEOTIDE SEQUENCE</scope>
    <source>
        <strain evidence="3">LMG 29479</strain>
    </source>
</reference>
<dbReference type="Gene3D" id="3.30.9.10">
    <property type="entry name" value="D-Amino Acid Oxidase, subunit A, domain 2"/>
    <property type="match status" value="1"/>
</dbReference>
<organism evidence="3">
    <name type="scientific">Coralloluteibacterium stylophorae</name>
    <dbReference type="NCBI Taxonomy" id="1776034"/>
    <lineage>
        <taxon>Bacteria</taxon>
        <taxon>Pseudomonadati</taxon>
        <taxon>Pseudomonadota</taxon>
        <taxon>Gammaproteobacteria</taxon>
        <taxon>Lysobacterales</taxon>
        <taxon>Lysobacteraceae</taxon>
        <taxon>Coralloluteibacterium</taxon>
    </lineage>
</organism>
<gene>
    <name evidence="4" type="ORF">KB893_004805</name>
    <name evidence="3" type="ORF">KB893_14945</name>
</gene>
<dbReference type="SUPFAM" id="SSF51905">
    <property type="entry name" value="FAD/NAD(P)-binding domain"/>
    <property type="match status" value="1"/>
</dbReference>
<evidence type="ECO:0000259" key="2">
    <source>
        <dbReference type="Pfam" id="PF01266"/>
    </source>
</evidence>
<evidence type="ECO:0000313" key="3">
    <source>
        <dbReference type="EMBL" id="MBR0563798.1"/>
    </source>
</evidence>
<comment type="caution">
    <text evidence="3">The sequence shown here is derived from an EMBL/GenBank/DDBJ whole genome shotgun (WGS) entry which is preliminary data.</text>
</comment>
<dbReference type="SUPFAM" id="SSF54373">
    <property type="entry name" value="FAD-linked reductases, C-terminal domain"/>
    <property type="match status" value="1"/>
</dbReference>
<dbReference type="PANTHER" id="PTHR13847">
    <property type="entry name" value="SARCOSINE DEHYDROGENASE-RELATED"/>
    <property type="match status" value="1"/>
</dbReference>
<reference evidence="4 5" key="1">
    <citation type="journal article" date="2021" name="Microbiol. Resour. Announc.">
        <title>Draft Genome Sequence of Coralloluteibacterium stylophorae LMG 29479T.</title>
        <authorList>
            <person name="Karlyshev A.V."/>
            <person name="Kudryashova E.B."/>
            <person name="Ariskina E.V."/>
            <person name="Conroy A.P."/>
            <person name="Abidueva E.Y."/>
        </authorList>
    </citation>
    <scope>NUCLEOTIDE SEQUENCE [LARGE SCALE GENOMIC DNA]</scope>
    <source>
        <strain evidence="4 5">LMG 29479</strain>
    </source>
</reference>
<proteinExistence type="predicted"/>
<feature type="domain" description="FAD dependent oxidoreductase" evidence="2">
    <location>
        <begin position="7"/>
        <end position="398"/>
    </location>
</feature>
<dbReference type="GO" id="GO:0016491">
    <property type="term" value="F:oxidoreductase activity"/>
    <property type="evidence" value="ECO:0007669"/>
    <property type="project" value="UniProtKB-KW"/>
</dbReference>
<dbReference type="EMBL" id="JAGQFT020000003">
    <property type="protein sequence ID" value="MBS7456457.1"/>
    <property type="molecule type" value="Genomic_DNA"/>
</dbReference>
<dbReference type="InterPro" id="IPR006076">
    <property type="entry name" value="FAD-dep_OxRdtase"/>
</dbReference>
<name>A0A8J8B0V4_9GAMM</name>
<evidence type="ECO:0000313" key="4">
    <source>
        <dbReference type="EMBL" id="MBS7456457.1"/>
    </source>
</evidence>
<evidence type="ECO:0000313" key="5">
    <source>
        <dbReference type="Proteomes" id="UP000675747"/>
    </source>
</evidence>
<dbReference type="InterPro" id="IPR036188">
    <property type="entry name" value="FAD/NAD-bd_sf"/>
</dbReference>
<dbReference type="Pfam" id="PF01266">
    <property type="entry name" value="DAO"/>
    <property type="match status" value="1"/>
</dbReference>
<sequence>MTDSHDDILILGGGVAGLACALYLLREGRGVRILEQGRVGSGASHGNCGTITPSHAPPLAGPGVIARALKWMTRPDAPLYIRPRVDPALADWLLRFALRCNRDDWWASARARAALLDASRGLIGTLVEEEGLDCRFEANPLWYVARDRRQFEHEVREAALLRTLGIESRVLDAAEVARCEPALRPGVAGAIEFAGDASLRPDRYVAELARVVRANGGLIEEDCRVLGIDHERGRVASVRTALGARRGGEVVLAAGAWSPTLSRGLGLNVPVQPGKGYSITYSRPALAPSRPLVLKGPQVCVTTWSDGFRLGSTMEFSGYDASLNRTRLDALVRAAREHLHEPVGPELREEWYGWRPMTYDDLPLLGRAPRWDNLWLATGHGMLGMSMSAATGRLLADLVTRRAPILDPSPYDPARFA</sequence>
<protein>
    <submittedName>
        <fullName evidence="3">FAD-dependent oxidoreductase</fullName>
    </submittedName>
</protein>
<dbReference type="PANTHER" id="PTHR13847:SF289">
    <property type="entry name" value="GLYCINE OXIDASE"/>
    <property type="match status" value="1"/>
</dbReference>
<dbReference type="Gene3D" id="3.50.50.60">
    <property type="entry name" value="FAD/NAD(P)-binding domain"/>
    <property type="match status" value="2"/>
</dbReference>
<dbReference type="AlphaFoldDB" id="A0A8J8B0V4"/>
<dbReference type="Proteomes" id="UP000675747">
    <property type="component" value="Unassembled WGS sequence"/>
</dbReference>
<dbReference type="EMBL" id="JAGQFT010000179">
    <property type="protein sequence ID" value="MBR0563798.1"/>
    <property type="molecule type" value="Genomic_DNA"/>
</dbReference>